<keyword evidence="1 7" id="KW-0963">Cytoplasm</keyword>
<gene>
    <name evidence="7" type="primary">asnA</name>
    <name evidence="10" type="ORF">PaecuDRAFT_3971</name>
</gene>
<feature type="domain" description="Aminoacyl-transfer RNA synthetases class-II family profile" evidence="9">
    <location>
        <begin position="106"/>
        <end position="326"/>
    </location>
</feature>
<dbReference type="NCBIfam" id="TIGR00669">
    <property type="entry name" value="asnA"/>
    <property type="match status" value="1"/>
</dbReference>
<proteinExistence type="inferred from homology"/>
<dbReference type="AlphaFoldDB" id="E0IE80"/>
<evidence type="ECO:0000256" key="3">
    <source>
        <dbReference type="ARBA" id="ARBA00022605"/>
    </source>
</evidence>
<evidence type="ECO:0000256" key="4">
    <source>
        <dbReference type="ARBA" id="ARBA00022741"/>
    </source>
</evidence>
<organism evidence="10 11">
    <name type="scientific">Paenibacillus curdlanolyticus YK9</name>
    <dbReference type="NCBI Taxonomy" id="717606"/>
    <lineage>
        <taxon>Bacteria</taxon>
        <taxon>Bacillati</taxon>
        <taxon>Bacillota</taxon>
        <taxon>Bacilli</taxon>
        <taxon>Bacillales</taxon>
        <taxon>Paenibacillaceae</taxon>
        <taxon>Paenibacillus</taxon>
    </lineage>
</organism>
<dbReference type="InterPro" id="IPR045864">
    <property type="entry name" value="aa-tRNA-synth_II/BPL/LPL"/>
</dbReference>
<comment type="pathway">
    <text evidence="7">Amino-acid biosynthesis; L-asparagine biosynthesis; L-asparagine from L-aspartate (ammonia route): step 1/1.</text>
</comment>
<dbReference type="OrthoDB" id="9766088at2"/>
<dbReference type="InterPro" id="IPR006195">
    <property type="entry name" value="aa-tRNA-synth_II"/>
</dbReference>
<keyword evidence="6 7" id="KW-0061">Asparagine biosynthesis</keyword>
<evidence type="ECO:0000259" key="9">
    <source>
        <dbReference type="PROSITE" id="PS50862"/>
    </source>
</evidence>
<dbReference type="Gene3D" id="3.30.930.10">
    <property type="entry name" value="Bira Bifunctional Protein, Domain 2"/>
    <property type="match status" value="1"/>
</dbReference>
<dbReference type="GO" id="GO:0005829">
    <property type="term" value="C:cytosol"/>
    <property type="evidence" value="ECO:0007669"/>
    <property type="project" value="TreeGrafter"/>
</dbReference>
<evidence type="ECO:0000256" key="6">
    <source>
        <dbReference type="ARBA" id="ARBA00022888"/>
    </source>
</evidence>
<keyword evidence="4 7" id="KW-0547">Nucleotide-binding</keyword>
<dbReference type="PIRSF" id="PIRSF001555">
    <property type="entry name" value="Asp_ammon_ligase"/>
    <property type="match status" value="1"/>
</dbReference>
<evidence type="ECO:0000256" key="8">
    <source>
        <dbReference type="NCBIfam" id="TIGR00669"/>
    </source>
</evidence>
<keyword evidence="5 7" id="KW-0067">ATP-binding</keyword>
<evidence type="ECO:0000256" key="7">
    <source>
        <dbReference type="HAMAP-Rule" id="MF_00555"/>
    </source>
</evidence>
<protein>
    <recommendedName>
        <fullName evidence="7 8">Aspartate--ammonia ligase</fullName>
        <ecNumber evidence="7 8">6.3.1.1</ecNumber>
    </recommendedName>
    <alternativeName>
        <fullName evidence="7">Asparagine synthetase A</fullName>
    </alternativeName>
</protein>
<accession>E0IE80</accession>
<dbReference type="Proteomes" id="UP000005387">
    <property type="component" value="Unassembled WGS sequence"/>
</dbReference>
<dbReference type="UniPathway" id="UPA00134">
    <property type="reaction ID" value="UER00194"/>
</dbReference>
<evidence type="ECO:0000256" key="1">
    <source>
        <dbReference type="ARBA" id="ARBA00022490"/>
    </source>
</evidence>
<comment type="catalytic activity">
    <reaction evidence="7">
        <text>L-aspartate + NH4(+) + ATP = L-asparagine + AMP + diphosphate + H(+)</text>
        <dbReference type="Rhea" id="RHEA:11372"/>
        <dbReference type="ChEBI" id="CHEBI:15378"/>
        <dbReference type="ChEBI" id="CHEBI:28938"/>
        <dbReference type="ChEBI" id="CHEBI:29991"/>
        <dbReference type="ChEBI" id="CHEBI:30616"/>
        <dbReference type="ChEBI" id="CHEBI:33019"/>
        <dbReference type="ChEBI" id="CHEBI:58048"/>
        <dbReference type="ChEBI" id="CHEBI:456215"/>
        <dbReference type="EC" id="6.3.1.1"/>
    </reaction>
</comment>
<dbReference type="RefSeq" id="WP_006039954.1">
    <property type="nucleotide sequence ID" value="NZ_AEDD01000011.1"/>
</dbReference>
<dbReference type="PANTHER" id="PTHR30073:SF5">
    <property type="entry name" value="ASPARTATE--AMMONIA LIGASE"/>
    <property type="match status" value="1"/>
</dbReference>
<evidence type="ECO:0000256" key="5">
    <source>
        <dbReference type="ARBA" id="ARBA00022840"/>
    </source>
</evidence>
<dbReference type="GO" id="GO:0140096">
    <property type="term" value="F:catalytic activity, acting on a protein"/>
    <property type="evidence" value="ECO:0007669"/>
    <property type="project" value="UniProtKB-ARBA"/>
</dbReference>
<keyword evidence="3 7" id="KW-0028">Amino-acid biosynthesis</keyword>
<sequence>MNPSVSLSEIDFRDSANKLNVKETYSAIHQLKQTFEKELSSALNLTYIEAPLIVFSGTGVNDNLNGSETPVRFTASDIGEQSIEIVHSLAKWKRMALQRSGFSNGEGLFTRMNAIRRDEIVGNHHSIYVDQWDWERVISHEERTLGTLRQTVETIYNAIKNTEKQLNERYACFANKLAETITFVTSQQLEDEYPNLTPKERENEAARQYGAVFVMQIGGLLKSGIRHDGRSPDYDDWSLNGDILVWNPVLKSAFELSSMGIRVDEASLELQLGLAGCSERMELDFHRALMAGELPYTIGGGIGQSRLCMFLLEKAHIGQVQASIWPERIVNEYKGLGITLL</sequence>
<dbReference type="PANTHER" id="PTHR30073">
    <property type="entry name" value="ASPARTATE--AMMONIA LIGASE"/>
    <property type="match status" value="1"/>
</dbReference>
<dbReference type="GO" id="GO:0004071">
    <property type="term" value="F:aspartate-ammonia ligase activity"/>
    <property type="evidence" value="ECO:0007669"/>
    <property type="project" value="UniProtKB-UniRule"/>
</dbReference>
<comment type="subcellular location">
    <subcellularLocation>
        <location evidence="7">Cytoplasm</location>
    </subcellularLocation>
</comment>
<dbReference type="PROSITE" id="PS50862">
    <property type="entry name" value="AA_TRNA_LIGASE_II"/>
    <property type="match status" value="1"/>
</dbReference>
<comment type="similarity">
    <text evidence="7">Belongs to the class-II aminoacyl-tRNA synthetase family. AsnA subfamily.</text>
</comment>
<dbReference type="eggNOG" id="COG2502">
    <property type="taxonomic scope" value="Bacteria"/>
</dbReference>
<dbReference type="SUPFAM" id="SSF55681">
    <property type="entry name" value="Class II aaRS and biotin synthetases"/>
    <property type="match status" value="1"/>
</dbReference>
<dbReference type="Pfam" id="PF03590">
    <property type="entry name" value="AsnA"/>
    <property type="match status" value="1"/>
</dbReference>
<dbReference type="HAMAP" id="MF_00555">
    <property type="entry name" value="AsnA"/>
    <property type="match status" value="1"/>
</dbReference>
<reference evidence="10 11" key="1">
    <citation type="submission" date="2010-07" db="EMBL/GenBank/DDBJ databases">
        <title>The draft genome of Paenibacillus curdlanolyticus YK9.</title>
        <authorList>
            <consortium name="US DOE Joint Genome Institute (JGI-PGF)"/>
            <person name="Lucas S."/>
            <person name="Copeland A."/>
            <person name="Lapidus A."/>
            <person name="Cheng J.-F."/>
            <person name="Bruce D."/>
            <person name="Goodwin L."/>
            <person name="Pitluck S."/>
            <person name="Land M.L."/>
            <person name="Hauser L."/>
            <person name="Chang Y.-J."/>
            <person name="Jeffries C."/>
            <person name="Anderson I.J."/>
            <person name="Johnson E."/>
            <person name="Loganathan U."/>
            <person name="Mulhopadhyay B."/>
            <person name="Kyrpides N."/>
            <person name="Woyke T.J."/>
        </authorList>
    </citation>
    <scope>NUCLEOTIDE SEQUENCE [LARGE SCALE GENOMIC DNA]</scope>
    <source>
        <strain evidence="10 11">YK9</strain>
    </source>
</reference>
<dbReference type="GO" id="GO:0005524">
    <property type="term" value="F:ATP binding"/>
    <property type="evidence" value="ECO:0007669"/>
    <property type="project" value="UniProtKB-UniRule"/>
</dbReference>
<dbReference type="EC" id="6.3.1.1" evidence="7 8"/>
<keyword evidence="11" id="KW-1185">Reference proteome</keyword>
<dbReference type="GO" id="GO:0016740">
    <property type="term" value="F:transferase activity"/>
    <property type="evidence" value="ECO:0007669"/>
    <property type="project" value="UniProtKB-ARBA"/>
</dbReference>
<dbReference type="EMBL" id="AEDD01000011">
    <property type="protein sequence ID" value="EFM09434.1"/>
    <property type="molecule type" value="Genomic_DNA"/>
</dbReference>
<keyword evidence="2 7" id="KW-0436">Ligase</keyword>
<evidence type="ECO:0000256" key="2">
    <source>
        <dbReference type="ARBA" id="ARBA00022598"/>
    </source>
</evidence>
<dbReference type="GO" id="GO:0070981">
    <property type="term" value="P:L-asparagine biosynthetic process"/>
    <property type="evidence" value="ECO:0007669"/>
    <property type="project" value="UniProtKB-UniRule"/>
</dbReference>
<evidence type="ECO:0000313" key="11">
    <source>
        <dbReference type="Proteomes" id="UP000005387"/>
    </source>
</evidence>
<dbReference type="InterPro" id="IPR004618">
    <property type="entry name" value="AsnA"/>
</dbReference>
<name>E0IE80_9BACL</name>
<dbReference type="STRING" id="717606.PaecuDRAFT_3971"/>
<evidence type="ECO:0000313" key="10">
    <source>
        <dbReference type="EMBL" id="EFM09434.1"/>
    </source>
</evidence>